<organism evidence="1 2">
    <name type="scientific">Phytophthora aleatoria</name>
    <dbReference type="NCBI Taxonomy" id="2496075"/>
    <lineage>
        <taxon>Eukaryota</taxon>
        <taxon>Sar</taxon>
        <taxon>Stramenopiles</taxon>
        <taxon>Oomycota</taxon>
        <taxon>Peronosporomycetes</taxon>
        <taxon>Peronosporales</taxon>
        <taxon>Peronosporaceae</taxon>
        <taxon>Phytophthora</taxon>
    </lineage>
</organism>
<sequence length="57" mass="6756">MASFLTVFDAQLAKYLEQLEQLKEKNQGQRLFQPSFWLQQTDFDVAREVFVAVCHDF</sequence>
<evidence type="ECO:0000313" key="2">
    <source>
        <dbReference type="Proteomes" id="UP000709295"/>
    </source>
</evidence>
<dbReference type="AlphaFoldDB" id="A0A8J5M627"/>
<gene>
    <name evidence="1" type="ORF">JG688_00010250</name>
</gene>
<name>A0A8J5M627_9STRA</name>
<evidence type="ECO:0000313" key="1">
    <source>
        <dbReference type="EMBL" id="KAG6959061.1"/>
    </source>
</evidence>
<comment type="caution">
    <text evidence="1">The sequence shown here is derived from an EMBL/GenBank/DDBJ whole genome shotgun (WGS) entry which is preliminary data.</text>
</comment>
<protein>
    <submittedName>
        <fullName evidence="1">Uncharacterized protein</fullName>
    </submittedName>
</protein>
<proteinExistence type="predicted"/>
<reference evidence="1" key="1">
    <citation type="submission" date="2021-01" db="EMBL/GenBank/DDBJ databases">
        <title>Phytophthora aleatoria, a newly-described species from Pinus radiata is distinct from Phytophthora cactorum isolates based on comparative genomics.</title>
        <authorList>
            <person name="Mcdougal R."/>
            <person name="Panda P."/>
            <person name="Williams N."/>
            <person name="Studholme D.J."/>
        </authorList>
    </citation>
    <scope>NUCLEOTIDE SEQUENCE</scope>
    <source>
        <strain evidence="1">NZFS 4037</strain>
    </source>
</reference>
<dbReference type="EMBL" id="JAENGY010000635">
    <property type="protein sequence ID" value="KAG6959061.1"/>
    <property type="molecule type" value="Genomic_DNA"/>
</dbReference>
<accession>A0A8J5M627</accession>
<dbReference type="Proteomes" id="UP000709295">
    <property type="component" value="Unassembled WGS sequence"/>
</dbReference>
<keyword evidence="2" id="KW-1185">Reference proteome</keyword>